<dbReference type="Proteomes" id="UP000698800">
    <property type="component" value="Unassembled WGS sequence"/>
</dbReference>
<feature type="compositionally biased region" description="Low complexity" evidence="1">
    <location>
        <begin position="170"/>
        <end position="198"/>
    </location>
</feature>
<proteinExistence type="predicted"/>
<feature type="region of interest" description="Disordered" evidence="1">
    <location>
        <begin position="160"/>
        <end position="287"/>
    </location>
</feature>
<dbReference type="EMBL" id="JAGHQL010000131">
    <property type="protein sequence ID" value="KAH0537789.1"/>
    <property type="molecule type" value="Genomic_DNA"/>
</dbReference>
<gene>
    <name evidence="2" type="ORF">FGG08_005471</name>
</gene>
<dbReference type="AlphaFoldDB" id="A0A9P8I5D4"/>
<feature type="region of interest" description="Disordered" evidence="1">
    <location>
        <begin position="359"/>
        <end position="404"/>
    </location>
</feature>
<feature type="compositionally biased region" description="Basic and acidic residues" evidence="1">
    <location>
        <begin position="382"/>
        <end position="391"/>
    </location>
</feature>
<evidence type="ECO:0000313" key="2">
    <source>
        <dbReference type="EMBL" id="KAH0537789.1"/>
    </source>
</evidence>
<feature type="compositionally biased region" description="Low complexity" evidence="1">
    <location>
        <begin position="57"/>
        <end position="67"/>
    </location>
</feature>
<protein>
    <recommendedName>
        <fullName evidence="4">C2H2-type domain-containing protein</fullName>
    </recommendedName>
</protein>
<evidence type="ECO:0008006" key="4">
    <source>
        <dbReference type="Google" id="ProtNLM"/>
    </source>
</evidence>
<keyword evidence="3" id="KW-1185">Reference proteome</keyword>
<feature type="region of interest" description="Disordered" evidence="1">
    <location>
        <begin position="1"/>
        <end position="79"/>
    </location>
</feature>
<evidence type="ECO:0000256" key="1">
    <source>
        <dbReference type="SAM" id="MobiDB-lite"/>
    </source>
</evidence>
<feature type="compositionally biased region" description="Acidic residues" evidence="1">
    <location>
        <begin position="364"/>
        <end position="381"/>
    </location>
</feature>
<feature type="region of interest" description="Disordered" evidence="1">
    <location>
        <begin position="96"/>
        <end position="119"/>
    </location>
</feature>
<dbReference type="OrthoDB" id="2152896at2759"/>
<feature type="compositionally biased region" description="Basic and acidic residues" evidence="1">
    <location>
        <begin position="100"/>
        <end position="119"/>
    </location>
</feature>
<evidence type="ECO:0000313" key="3">
    <source>
        <dbReference type="Proteomes" id="UP000698800"/>
    </source>
</evidence>
<sequence>MAAVAAAVKEAGDAPFAVPMPPKRAMAGRGNASGFKPLDQPSPGGGPEGYPSPPSSLPNNSNSYSFPQKGDFSTTHGSAIVDGAASSDASLLANKSRMRRASEGAHIIKAESKRANGSELRCEKCGKGWEHTPEWSYTSKLLISKHQQVQLLEAASVLVSMNQDDPTPPGSAKDISSDHSSTSPAASGSSGLHDGLSSTDTTPPPQPEGLASPPLPTRSSRNGRPKRYSSNSSTFSRSYQSAPPNPLFAGSAPTGSTGFSLFHSPIGTTEHRPGTASSVFSGSGMDEEDEGLAAAVELLSCSFGTPASGPVLLPLDVPPVPPLPARFMSSNFQSLSGSTPTPTNLQPEAEMVHDYIHQSREMDGDIAMEQSEESAVDDDDFDQRSTSKSRSEDDDDGVFGRMEE</sequence>
<reference evidence="2" key="1">
    <citation type="submission" date="2021-03" db="EMBL/GenBank/DDBJ databases">
        <title>Comparative genomics and phylogenomic investigation of the class Geoglossomycetes provide insights into ecological specialization and systematics.</title>
        <authorList>
            <person name="Melie T."/>
            <person name="Pirro S."/>
            <person name="Miller A.N."/>
            <person name="Quandt A."/>
        </authorList>
    </citation>
    <scope>NUCLEOTIDE SEQUENCE</scope>
    <source>
        <strain evidence="2">GBOQ0MN5Z8</strain>
    </source>
</reference>
<organism evidence="2 3">
    <name type="scientific">Glutinoglossum americanum</name>
    <dbReference type="NCBI Taxonomy" id="1670608"/>
    <lineage>
        <taxon>Eukaryota</taxon>
        <taxon>Fungi</taxon>
        <taxon>Dikarya</taxon>
        <taxon>Ascomycota</taxon>
        <taxon>Pezizomycotina</taxon>
        <taxon>Geoglossomycetes</taxon>
        <taxon>Geoglossales</taxon>
        <taxon>Geoglossaceae</taxon>
        <taxon>Glutinoglossum</taxon>
    </lineage>
</organism>
<accession>A0A9P8I5D4</accession>
<comment type="caution">
    <text evidence="2">The sequence shown here is derived from an EMBL/GenBank/DDBJ whole genome shotgun (WGS) entry which is preliminary data.</text>
</comment>
<feature type="compositionally biased region" description="Low complexity" evidence="1">
    <location>
        <begin position="229"/>
        <end position="241"/>
    </location>
</feature>
<name>A0A9P8I5D4_9PEZI</name>